<gene>
    <name evidence="1" type="ORF">SAMN02745132_02955</name>
</gene>
<sequence>MFEPILEDISARVGISAPSTNDDGIDLFIPFDTLSPSTISENKIDLLLLCGVTPEQAKPIINAPDLGSCVIAYIESPTHNIDAVWHVVRSIKGKLDSNEIPNNIDVADVRTLLNNSHHLFAFDNKAALVDFVWGNQIGDATGVIYLAHGDIDLEDHGKANKEISDVLPPYAFFTSSIFFAGKRACSALVGVKNLELD</sequence>
<dbReference type="RefSeq" id="WP_078753219.1">
    <property type="nucleotide sequence ID" value="NZ_FUXU01000041.1"/>
</dbReference>
<dbReference type="AlphaFoldDB" id="A0A1T4V0G8"/>
<dbReference type="Proteomes" id="UP000190162">
    <property type="component" value="Unassembled WGS sequence"/>
</dbReference>
<proteinExistence type="predicted"/>
<name>A0A1T4V0G8_9GAMM</name>
<protein>
    <submittedName>
        <fullName evidence="1">Uncharacterized protein</fullName>
    </submittedName>
</protein>
<evidence type="ECO:0000313" key="2">
    <source>
        <dbReference type="Proteomes" id="UP000190162"/>
    </source>
</evidence>
<dbReference type="EMBL" id="FUXU01000041">
    <property type="protein sequence ID" value="SKA58459.1"/>
    <property type="molecule type" value="Genomic_DNA"/>
</dbReference>
<organism evidence="1 2">
    <name type="scientific">Enterovibrio nigricans DSM 22720</name>
    <dbReference type="NCBI Taxonomy" id="1121868"/>
    <lineage>
        <taxon>Bacteria</taxon>
        <taxon>Pseudomonadati</taxon>
        <taxon>Pseudomonadota</taxon>
        <taxon>Gammaproteobacteria</taxon>
        <taxon>Vibrionales</taxon>
        <taxon>Vibrionaceae</taxon>
        <taxon>Enterovibrio</taxon>
    </lineage>
</organism>
<keyword evidence="2" id="KW-1185">Reference proteome</keyword>
<reference evidence="2" key="1">
    <citation type="submission" date="2017-02" db="EMBL/GenBank/DDBJ databases">
        <authorList>
            <person name="Varghese N."/>
            <person name="Submissions S."/>
        </authorList>
    </citation>
    <scope>NUCLEOTIDE SEQUENCE [LARGE SCALE GENOMIC DNA]</scope>
    <source>
        <strain evidence="2">DSM 22720</strain>
    </source>
</reference>
<evidence type="ECO:0000313" key="1">
    <source>
        <dbReference type="EMBL" id="SKA58459.1"/>
    </source>
</evidence>
<accession>A0A1T4V0G8</accession>
<dbReference type="OrthoDB" id="6402622at2"/>